<dbReference type="InterPro" id="IPR032799">
    <property type="entry name" value="TAXi_C"/>
</dbReference>
<dbReference type="Pfam" id="PF14543">
    <property type="entry name" value="TAXi_N"/>
    <property type="match status" value="1"/>
</dbReference>
<dbReference type="GO" id="GO:0004190">
    <property type="term" value="F:aspartic-type endopeptidase activity"/>
    <property type="evidence" value="ECO:0007669"/>
    <property type="project" value="InterPro"/>
</dbReference>
<feature type="signal peptide" evidence="5">
    <location>
        <begin position="1"/>
        <end position="25"/>
    </location>
</feature>
<dbReference type="InterPro" id="IPR021109">
    <property type="entry name" value="Peptidase_aspartic_dom_sf"/>
</dbReference>
<dbReference type="InterPro" id="IPR001461">
    <property type="entry name" value="Aspartic_peptidase_A1"/>
</dbReference>
<name>A0A2U1PCX9_ARTAN</name>
<feature type="chain" id="PRO_5015403269" evidence="5">
    <location>
        <begin position="26"/>
        <end position="434"/>
    </location>
</feature>
<dbReference type="Gene3D" id="2.40.70.10">
    <property type="entry name" value="Acid Proteases"/>
    <property type="match status" value="2"/>
</dbReference>
<evidence type="ECO:0000256" key="3">
    <source>
        <dbReference type="ARBA" id="ARBA00022525"/>
    </source>
</evidence>
<comment type="similarity">
    <text evidence="2">Belongs to the peptidase A1 family.</text>
</comment>
<dbReference type="Pfam" id="PF14541">
    <property type="entry name" value="TAXi_C"/>
    <property type="match status" value="1"/>
</dbReference>
<keyword evidence="4 5" id="KW-0732">Signal</keyword>
<evidence type="ECO:0000313" key="8">
    <source>
        <dbReference type="Proteomes" id="UP000245207"/>
    </source>
</evidence>
<dbReference type="FunFam" id="2.40.70.10:FF:000045">
    <property type="entry name" value="Basic 7S globulin"/>
    <property type="match status" value="1"/>
</dbReference>
<dbReference type="InterPro" id="IPR032861">
    <property type="entry name" value="TAXi_N"/>
</dbReference>
<comment type="caution">
    <text evidence="7">The sequence shown here is derived from an EMBL/GenBank/DDBJ whole genome shotgun (WGS) entry which is preliminary data.</text>
</comment>
<dbReference type="PANTHER" id="PTHR47965:SF103">
    <property type="entry name" value="EUKARYOTIC ASPARTYL PROTEASE FAMILY PROTEIN"/>
    <property type="match status" value="1"/>
</dbReference>
<dbReference type="STRING" id="35608.A0A2U1PCX9"/>
<gene>
    <name evidence="7" type="ORF">CTI12_AA131420</name>
</gene>
<evidence type="ECO:0000256" key="1">
    <source>
        <dbReference type="ARBA" id="ARBA00004239"/>
    </source>
</evidence>
<feature type="domain" description="Peptidase A1" evidence="6">
    <location>
        <begin position="44"/>
        <end position="415"/>
    </location>
</feature>
<dbReference type="SUPFAM" id="SSF50630">
    <property type="entry name" value="Acid proteases"/>
    <property type="match status" value="1"/>
</dbReference>
<proteinExistence type="inferred from homology"/>
<dbReference type="AlphaFoldDB" id="A0A2U1PCX9"/>
<accession>A0A2U1PCX9</accession>
<dbReference type="PROSITE" id="PS51767">
    <property type="entry name" value="PEPTIDASE_A1"/>
    <property type="match status" value="1"/>
</dbReference>
<dbReference type="Proteomes" id="UP000245207">
    <property type="component" value="Unassembled WGS sequence"/>
</dbReference>
<dbReference type="GO" id="GO:0006508">
    <property type="term" value="P:proteolysis"/>
    <property type="evidence" value="ECO:0007669"/>
    <property type="project" value="InterPro"/>
</dbReference>
<evidence type="ECO:0000256" key="5">
    <source>
        <dbReference type="SAM" id="SignalP"/>
    </source>
</evidence>
<reference evidence="7 8" key="1">
    <citation type="journal article" date="2018" name="Mol. Plant">
        <title>The genome of Artemisia annua provides insight into the evolution of Asteraceae family and artemisinin biosynthesis.</title>
        <authorList>
            <person name="Shen Q."/>
            <person name="Zhang L."/>
            <person name="Liao Z."/>
            <person name="Wang S."/>
            <person name="Yan T."/>
            <person name="Shi P."/>
            <person name="Liu M."/>
            <person name="Fu X."/>
            <person name="Pan Q."/>
            <person name="Wang Y."/>
            <person name="Lv Z."/>
            <person name="Lu X."/>
            <person name="Zhang F."/>
            <person name="Jiang W."/>
            <person name="Ma Y."/>
            <person name="Chen M."/>
            <person name="Hao X."/>
            <person name="Li L."/>
            <person name="Tang Y."/>
            <person name="Lv G."/>
            <person name="Zhou Y."/>
            <person name="Sun X."/>
            <person name="Brodelius P.E."/>
            <person name="Rose J.K.C."/>
            <person name="Tang K."/>
        </authorList>
    </citation>
    <scope>NUCLEOTIDE SEQUENCE [LARGE SCALE GENOMIC DNA]</scope>
    <source>
        <strain evidence="8">cv. Huhao1</strain>
        <tissue evidence="7">Leaf</tissue>
    </source>
</reference>
<comment type="subcellular location">
    <subcellularLocation>
        <location evidence="1">Secreted</location>
        <location evidence="1">Extracellular space</location>
    </subcellularLocation>
</comment>
<keyword evidence="8" id="KW-1185">Reference proteome</keyword>
<dbReference type="EMBL" id="PKPP01001331">
    <property type="protein sequence ID" value="PWA83569.1"/>
    <property type="molecule type" value="Genomic_DNA"/>
</dbReference>
<dbReference type="InterPro" id="IPR033121">
    <property type="entry name" value="PEPTIDASE_A1"/>
</dbReference>
<evidence type="ECO:0000259" key="6">
    <source>
        <dbReference type="PROSITE" id="PS51767"/>
    </source>
</evidence>
<evidence type="ECO:0000256" key="2">
    <source>
        <dbReference type="ARBA" id="ARBA00007447"/>
    </source>
</evidence>
<sequence>MAISSSFFPLVFLCCLFFIVTWSVAKTSPRPILQVTKDAKTLQYVTQVSQRTPLVHVKLTLDLGGQLMWVNCERGLTSSSISYPMCGSPQCQLLNAPSCLSQCFHIPSPLCTNKSCASTAINTIGSSAATYAPINGDVLKIQSTDGKGVTVPRFYFACGNDMTTNNNLASGVTGMAGLGRTVMSLPAQLSSYFKFDRKFTLCLSSSTTSSGVVFFGDGPYTLHPNVNVSSSLSYTPLIINPYNYTIYGDAFPFYYIGVKSIKINNKRVSTFDESLLSINAHGYGGTAISTTDPYTVLETSIYLALVEAFVNAMPKNVERVPFVPPFGACFSSKNIASTSRGPDVPFIDLVLQSNNVWRIFGANSMVRVNNDVLCLGFVERSPLTLLPIVSVKIGGHQIEDNLLKFDLKNSKLGFSSSLLGRSTSCANFNFTYPA</sequence>
<keyword evidence="3" id="KW-0964">Secreted</keyword>
<dbReference type="GO" id="GO:0005576">
    <property type="term" value="C:extracellular region"/>
    <property type="evidence" value="ECO:0007669"/>
    <property type="project" value="UniProtKB-SubCell"/>
</dbReference>
<dbReference type="PANTHER" id="PTHR47965">
    <property type="entry name" value="ASPARTYL PROTEASE-RELATED"/>
    <property type="match status" value="1"/>
</dbReference>
<evidence type="ECO:0000313" key="7">
    <source>
        <dbReference type="EMBL" id="PWA83569.1"/>
    </source>
</evidence>
<protein>
    <submittedName>
        <fullName evidence="7">Aspartic peptidase</fullName>
    </submittedName>
</protein>
<organism evidence="7 8">
    <name type="scientific">Artemisia annua</name>
    <name type="common">Sweet wormwood</name>
    <dbReference type="NCBI Taxonomy" id="35608"/>
    <lineage>
        <taxon>Eukaryota</taxon>
        <taxon>Viridiplantae</taxon>
        <taxon>Streptophyta</taxon>
        <taxon>Embryophyta</taxon>
        <taxon>Tracheophyta</taxon>
        <taxon>Spermatophyta</taxon>
        <taxon>Magnoliopsida</taxon>
        <taxon>eudicotyledons</taxon>
        <taxon>Gunneridae</taxon>
        <taxon>Pentapetalae</taxon>
        <taxon>asterids</taxon>
        <taxon>campanulids</taxon>
        <taxon>Asterales</taxon>
        <taxon>Asteraceae</taxon>
        <taxon>Asteroideae</taxon>
        <taxon>Anthemideae</taxon>
        <taxon>Artemisiinae</taxon>
        <taxon>Artemisia</taxon>
    </lineage>
</organism>
<dbReference type="OrthoDB" id="1904546at2759"/>
<dbReference type="FunFam" id="2.40.70.10:FF:000041">
    <property type="entry name" value="Basic 7S globulin"/>
    <property type="match status" value="1"/>
</dbReference>
<evidence type="ECO:0000256" key="4">
    <source>
        <dbReference type="ARBA" id="ARBA00022729"/>
    </source>
</evidence>